<dbReference type="Pfam" id="PF26593">
    <property type="entry name" value="TraC-like"/>
    <property type="match status" value="1"/>
</dbReference>
<feature type="domain" description="TraC-like" evidence="2">
    <location>
        <begin position="38"/>
        <end position="143"/>
    </location>
</feature>
<dbReference type="InterPro" id="IPR058596">
    <property type="entry name" value="TraC-like_dom"/>
</dbReference>
<name>A0A2A6DXE4_9BACL</name>
<evidence type="ECO:0000313" key="3">
    <source>
        <dbReference type="EMBL" id="PDO09461.1"/>
    </source>
</evidence>
<feature type="compositionally biased region" description="Polar residues" evidence="1">
    <location>
        <begin position="18"/>
        <end position="27"/>
    </location>
</feature>
<organism evidence="3 4">
    <name type="scientific">Candidatus Reconcilbacillus cellulovorans</name>
    <dbReference type="NCBI Taxonomy" id="1906605"/>
    <lineage>
        <taxon>Bacteria</taxon>
        <taxon>Bacillati</taxon>
        <taxon>Bacillota</taxon>
        <taxon>Bacilli</taxon>
        <taxon>Bacillales</taxon>
        <taxon>Paenibacillaceae</taxon>
        <taxon>Candidatus Reconcilbacillus</taxon>
    </lineage>
</organism>
<evidence type="ECO:0000259" key="2">
    <source>
        <dbReference type="Pfam" id="PF26593"/>
    </source>
</evidence>
<comment type="caution">
    <text evidence="3">The sequence shown here is derived from an EMBL/GenBank/DDBJ whole genome shotgun (WGS) entry which is preliminary data.</text>
</comment>
<reference evidence="3 4" key="1">
    <citation type="submission" date="2016-12" db="EMBL/GenBank/DDBJ databases">
        <title>Candidatus Reconcilibacillus cellulovorans genome.</title>
        <authorList>
            <person name="Kolinko S."/>
            <person name="Wu Y.-W."/>
            <person name="Tachea F."/>
            <person name="Denzel E."/>
            <person name="Hiras J."/>
            <person name="Baecker N."/>
            <person name="Chan L.J."/>
            <person name="Eichorst S.A."/>
            <person name="Frey D."/>
            <person name="Adams P.D."/>
            <person name="Pray T."/>
            <person name="Tanjore D."/>
            <person name="Petzold C.J."/>
            <person name="Gladden J.M."/>
            <person name="Simmons B.A."/>
            <person name="Singer S.W."/>
        </authorList>
    </citation>
    <scope>NUCLEOTIDE SEQUENCE [LARGE SCALE GENOMIC DNA]</scope>
    <source>
        <strain evidence="3">JTherm</strain>
    </source>
</reference>
<evidence type="ECO:0000256" key="1">
    <source>
        <dbReference type="SAM" id="MobiDB-lite"/>
    </source>
</evidence>
<dbReference type="EMBL" id="MOXJ01000039">
    <property type="protein sequence ID" value="PDO09461.1"/>
    <property type="molecule type" value="Genomic_DNA"/>
</dbReference>
<protein>
    <recommendedName>
        <fullName evidence="2">TraC-like domain-containing protein</fullName>
    </recommendedName>
</protein>
<gene>
    <name evidence="3" type="ORF">BLM47_12525</name>
</gene>
<dbReference type="AlphaFoldDB" id="A0A2A6DXE4"/>
<feature type="region of interest" description="Disordered" evidence="1">
    <location>
        <begin position="1"/>
        <end position="27"/>
    </location>
</feature>
<dbReference type="Proteomes" id="UP000243688">
    <property type="component" value="Unassembled WGS sequence"/>
</dbReference>
<accession>A0A2A6DXE4</accession>
<proteinExistence type="predicted"/>
<evidence type="ECO:0000313" key="4">
    <source>
        <dbReference type="Proteomes" id="UP000243688"/>
    </source>
</evidence>
<sequence length="217" mass="24497">MFGKKSKPTPPAGPAVSPSVQGQKSTQEWMPVKDVYNGFIHRRDGGLICAIRVQPINMNLLSPSEKRRKVRMLEEVFNGIDYSFQIISIARPVDLDAYIAKLQHIRSQEENPVKNRLLGEYISQAASVAVKGEALDRHFYILLDEVPTSKKHQSEAILIRRATELVSSLTSADLSSHICSDEELRDLLFIFTHPTQAAYERAPQTNVLLPPLFEMRE</sequence>